<dbReference type="VEuPathDB" id="VectorBase:BGLAX_046024"/>
<accession>A0A2C9M6E3</accession>
<dbReference type="AlphaFoldDB" id="A0A2C9M6E3"/>
<proteinExistence type="predicted"/>
<name>A0A2C9M6E3_BIOGL</name>
<dbReference type="EnsemblMetazoa" id="BGLB039107-RB">
    <property type="protein sequence ID" value="BGLB039107-PB"/>
    <property type="gene ID" value="BGLB039107"/>
</dbReference>
<keyword evidence="1" id="KW-0472">Membrane</keyword>
<evidence type="ECO:0000313" key="2">
    <source>
        <dbReference type="EnsemblMetazoa" id="BGLB039107-PA"/>
    </source>
</evidence>
<dbReference type="VEuPathDB" id="VectorBase:BGLB039107"/>
<keyword evidence="1" id="KW-1133">Transmembrane helix</keyword>
<feature type="transmembrane region" description="Helical" evidence="1">
    <location>
        <begin position="254"/>
        <end position="277"/>
    </location>
</feature>
<protein>
    <submittedName>
        <fullName evidence="2">Uncharacterized protein</fullName>
    </submittedName>
</protein>
<dbReference type="RefSeq" id="XP_013094254.2">
    <property type="nucleotide sequence ID" value="XM_013238800.2"/>
</dbReference>
<evidence type="ECO:0000256" key="1">
    <source>
        <dbReference type="SAM" id="Phobius"/>
    </source>
</evidence>
<keyword evidence="1" id="KW-0812">Transmembrane</keyword>
<evidence type="ECO:0000313" key="3">
    <source>
        <dbReference type="Proteomes" id="UP000076420"/>
    </source>
</evidence>
<dbReference type="EnsemblMetazoa" id="BGLB039107-RA">
    <property type="protein sequence ID" value="BGLB039107-PA"/>
    <property type="gene ID" value="BGLB039107"/>
</dbReference>
<organism evidence="2 3">
    <name type="scientific">Biomphalaria glabrata</name>
    <name type="common">Bloodfluke planorb</name>
    <name type="synonym">Freshwater snail</name>
    <dbReference type="NCBI Taxonomy" id="6526"/>
    <lineage>
        <taxon>Eukaryota</taxon>
        <taxon>Metazoa</taxon>
        <taxon>Spiralia</taxon>
        <taxon>Lophotrochozoa</taxon>
        <taxon>Mollusca</taxon>
        <taxon>Gastropoda</taxon>
        <taxon>Heterobranchia</taxon>
        <taxon>Euthyneura</taxon>
        <taxon>Panpulmonata</taxon>
        <taxon>Hygrophila</taxon>
        <taxon>Lymnaeoidea</taxon>
        <taxon>Planorbidae</taxon>
        <taxon>Biomphalaria</taxon>
    </lineage>
</organism>
<dbReference type="OrthoDB" id="6147951at2759"/>
<dbReference type="KEGG" id="bgt:106078055"/>
<gene>
    <name evidence="2" type="primary">106078055</name>
</gene>
<sequence length="337" mass="37857">MHSHINYMIMESALSIMLFYTITCSIIYCTTTSSSSSSSSTYFEIESGKKAKTKAFNKEDDSLTKCKAQIPKSLMFNYYYHYQEINSDISLSDIKYSEVEPTQRHETLMFSDDISKNCETCKKDALSNVPIDSLYTRSIEGIEEMLGQVEHSGSKVLERLSGVMTHMVHSKDQMLKRLDKVMDRVSESVLESKDRVIKGLDSVMDKMSESKSMMMEEIDYVLDNLAHSKVITDIKALPGEIKESFLLSVRNKSYIAAGVLVATTTAVLIAGALYYAWCHQDTWNYSIVPIEELPHSKSNVITHVGIQFADGSAVSKGITSCFVSKNSNIVNMNNKHI</sequence>
<dbReference type="Proteomes" id="UP000076420">
    <property type="component" value="Unassembled WGS sequence"/>
</dbReference>
<reference evidence="2" key="1">
    <citation type="submission" date="2020-05" db="UniProtKB">
        <authorList>
            <consortium name="EnsemblMetazoa"/>
        </authorList>
    </citation>
    <scope>IDENTIFICATION</scope>
    <source>
        <strain evidence="2">BB02</strain>
    </source>
</reference>